<feature type="signal peptide" evidence="1">
    <location>
        <begin position="1"/>
        <end position="20"/>
    </location>
</feature>
<sequence>MHSILGHFKIFVALLRFSTCCVVQMTSKFGSISHKLFRLNASWTSAVQIDVREFHVGLCGYLRCTVTKVIWQHFRGCKTVKLQVQQVAEVSLSAHQLNSMILLIR</sequence>
<keyword evidence="3" id="KW-1185">Reference proteome</keyword>
<dbReference type="EMBL" id="JANJYJ010000001">
    <property type="protein sequence ID" value="KAK3229238.1"/>
    <property type="molecule type" value="Genomic_DNA"/>
</dbReference>
<proteinExistence type="predicted"/>
<name>A0AAE0EI29_9ROSI</name>
<keyword evidence="1" id="KW-0732">Signal</keyword>
<evidence type="ECO:0000313" key="2">
    <source>
        <dbReference type="EMBL" id="KAK3229238.1"/>
    </source>
</evidence>
<evidence type="ECO:0000313" key="3">
    <source>
        <dbReference type="Proteomes" id="UP001281410"/>
    </source>
</evidence>
<accession>A0AAE0EI29</accession>
<feature type="chain" id="PRO_5042181961" description="Secreted protein" evidence="1">
    <location>
        <begin position="21"/>
        <end position="105"/>
    </location>
</feature>
<evidence type="ECO:0000256" key="1">
    <source>
        <dbReference type="SAM" id="SignalP"/>
    </source>
</evidence>
<protein>
    <recommendedName>
        <fullName evidence="4">Secreted protein</fullName>
    </recommendedName>
</protein>
<dbReference type="AlphaFoldDB" id="A0AAE0EI29"/>
<dbReference type="Proteomes" id="UP001281410">
    <property type="component" value="Unassembled WGS sequence"/>
</dbReference>
<reference evidence="2" key="1">
    <citation type="journal article" date="2023" name="Plant J.">
        <title>Genome sequences and population genomics provide insights into the demographic history, inbreeding, and mutation load of two 'living fossil' tree species of Dipteronia.</title>
        <authorList>
            <person name="Feng Y."/>
            <person name="Comes H.P."/>
            <person name="Chen J."/>
            <person name="Zhu S."/>
            <person name="Lu R."/>
            <person name="Zhang X."/>
            <person name="Li P."/>
            <person name="Qiu J."/>
            <person name="Olsen K.M."/>
            <person name="Qiu Y."/>
        </authorList>
    </citation>
    <scope>NUCLEOTIDE SEQUENCE</scope>
    <source>
        <strain evidence="2">NBL</strain>
    </source>
</reference>
<evidence type="ECO:0008006" key="4">
    <source>
        <dbReference type="Google" id="ProtNLM"/>
    </source>
</evidence>
<comment type="caution">
    <text evidence="2">The sequence shown here is derived from an EMBL/GenBank/DDBJ whole genome shotgun (WGS) entry which is preliminary data.</text>
</comment>
<organism evidence="2 3">
    <name type="scientific">Dipteronia sinensis</name>
    <dbReference type="NCBI Taxonomy" id="43782"/>
    <lineage>
        <taxon>Eukaryota</taxon>
        <taxon>Viridiplantae</taxon>
        <taxon>Streptophyta</taxon>
        <taxon>Embryophyta</taxon>
        <taxon>Tracheophyta</taxon>
        <taxon>Spermatophyta</taxon>
        <taxon>Magnoliopsida</taxon>
        <taxon>eudicotyledons</taxon>
        <taxon>Gunneridae</taxon>
        <taxon>Pentapetalae</taxon>
        <taxon>rosids</taxon>
        <taxon>malvids</taxon>
        <taxon>Sapindales</taxon>
        <taxon>Sapindaceae</taxon>
        <taxon>Hippocastanoideae</taxon>
        <taxon>Acereae</taxon>
        <taxon>Dipteronia</taxon>
    </lineage>
</organism>
<gene>
    <name evidence="2" type="ORF">Dsin_001119</name>
</gene>